<sequence length="224" mass="24845">MEILAELHPKRKIDKLKREISSLDSFDGFDIPDAPLGDPSVIPVAVGVLAREASEGKRIIINQRLADVNELFVRSLSITAKAFNFDIAFTRGDRPRFGREVDQVSTDRAIEISRSYGVKAGGMLSLRKTKEEIFSRLDLPADFFLGLYFGGISSLEGLPLERIIPYIIVRTEKNKEILKTLTQPTFDAEGVNVVIEELKGIGAKSVLLSSPGDPDFLQKITKKI</sequence>
<name>A0A088E5C6_9CREN</name>
<dbReference type="Proteomes" id="UP000062398">
    <property type="component" value="Chromosome"/>
</dbReference>
<dbReference type="Proteomes" id="UP000062475">
    <property type="component" value="Chromosome"/>
</dbReference>
<evidence type="ECO:0000313" key="10">
    <source>
        <dbReference type="Proteomes" id="UP000062398"/>
    </source>
</evidence>
<evidence type="ECO:0000313" key="3">
    <source>
        <dbReference type="EMBL" id="AKV76726.1"/>
    </source>
</evidence>
<evidence type="ECO:0000313" key="6">
    <source>
        <dbReference type="EMBL" id="AKV83462.1"/>
    </source>
</evidence>
<dbReference type="GeneID" id="91755992"/>
<evidence type="ECO:0000313" key="4">
    <source>
        <dbReference type="EMBL" id="AKV78977.1"/>
    </source>
</evidence>
<protein>
    <recommendedName>
        <fullName evidence="13">5,10-methenyltetrahydrofolate synthetase</fullName>
    </recommendedName>
</protein>
<dbReference type="Proteomes" id="UP000068832">
    <property type="component" value="Chromosome"/>
</dbReference>
<dbReference type="RefSeq" id="WP_012021432.1">
    <property type="nucleotide sequence ID" value="NZ_AP019770.1"/>
</dbReference>
<dbReference type="PANTHER" id="PTHR38755">
    <property type="entry name" value="5,10-METHYLENETETRAHYDROFOLATE REDUCTASE"/>
    <property type="match status" value="1"/>
</dbReference>
<gene>
    <name evidence="1" type="ORF">HA72_1488</name>
    <name evidence="2" type="ORF">MsedA_1509</name>
    <name evidence="3" type="ORF">MsedB_1511</name>
    <name evidence="4" type="ORF">MsedC_1509</name>
    <name evidence="5" type="ORF">MsedD_1510</name>
    <name evidence="6" type="ORF">MsedE_1515</name>
</gene>
<dbReference type="Proteomes" id="UP000029084">
    <property type="component" value="Chromosome"/>
</dbReference>
<dbReference type="OrthoDB" id="28177at2157"/>
<dbReference type="OMA" id="ERIIPYI"/>
<evidence type="ECO:0000313" key="8">
    <source>
        <dbReference type="Proteomes" id="UP000056255"/>
    </source>
</evidence>
<evidence type="ECO:0000313" key="9">
    <source>
        <dbReference type="Proteomes" id="UP000061362"/>
    </source>
</evidence>
<dbReference type="EMBL" id="CP012174">
    <property type="protein sequence ID" value="AKV78977.1"/>
    <property type="molecule type" value="Genomic_DNA"/>
</dbReference>
<dbReference type="EMBL" id="CP012172">
    <property type="protein sequence ID" value="AKV74487.1"/>
    <property type="molecule type" value="Genomic_DNA"/>
</dbReference>
<evidence type="ECO:0000313" key="1">
    <source>
        <dbReference type="EMBL" id="AIM27629.1"/>
    </source>
</evidence>
<proteinExistence type="predicted"/>
<dbReference type="EMBL" id="CP008822">
    <property type="protein sequence ID" value="AIM27629.1"/>
    <property type="molecule type" value="Genomic_DNA"/>
</dbReference>
<organism evidence="1 7">
    <name type="scientific">Metallosphaera sedula</name>
    <dbReference type="NCBI Taxonomy" id="43687"/>
    <lineage>
        <taxon>Archaea</taxon>
        <taxon>Thermoproteota</taxon>
        <taxon>Thermoprotei</taxon>
        <taxon>Sulfolobales</taxon>
        <taxon>Sulfolobaceae</taxon>
        <taxon>Metallosphaera</taxon>
    </lineage>
</organism>
<evidence type="ECO:0000313" key="5">
    <source>
        <dbReference type="EMBL" id="AKV81222.1"/>
    </source>
</evidence>
<reference evidence="1 7" key="1">
    <citation type="journal article" date="2014" name="J. Bacteriol.">
        <title>Role of an Archaeal PitA Transporter in the Copper and Arsenic Resistance of Metallosphaera sedula, an Extreme Thermoacidophile.</title>
        <authorList>
            <person name="McCarthy S."/>
            <person name="Ai C."/>
            <person name="Wheaton G."/>
            <person name="Tevatia R."/>
            <person name="Eckrich V."/>
            <person name="Kelly R."/>
            <person name="Blum P."/>
        </authorList>
    </citation>
    <scope>NUCLEOTIDE SEQUENCE [LARGE SCALE GENOMIC DNA]</scope>
    <source>
        <strain evidence="1 7">CuR1</strain>
    </source>
</reference>
<evidence type="ECO:0000313" key="7">
    <source>
        <dbReference type="Proteomes" id="UP000029084"/>
    </source>
</evidence>
<dbReference type="EMBL" id="CP012176">
    <property type="protein sequence ID" value="AKV83462.1"/>
    <property type="molecule type" value="Genomic_DNA"/>
</dbReference>
<dbReference type="EMBL" id="CP012175">
    <property type="protein sequence ID" value="AKV81222.1"/>
    <property type="molecule type" value="Genomic_DNA"/>
</dbReference>
<evidence type="ECO:0000313" key="2">
    <source>
        <dbReference type="EMBL" id="AKV74487.1"/>
    </source>
</evidence>
<evidence type="ECO:0008006" key="13">
    <source>
        <dbReference type="Google" id="ProtNLM"/>
    </source>
</evidence>
<dbReference type="PATRIC" id="fig|43687.5.peg.1617"/>
<dbReference type="Proteomes" id="UP000056255">
    <property type="component" value="Chromosome"/>
</dbReference>
<accession>A0A088E5C6</accession>
<reference evidence="6 8" key="3">
    <citation type="submission" date="2015-07" db="EMBL/GenBank/DDBJ databases">
        <title>Physiological, transcriptional responses and genome re-sequencing of acid resistant extremely thermoacidophilic Metallosphaera sedula SARC-M1.</title>
        <authorList>
            <person name="Ai C."/>
            <person name="McCarthy S."/>
            <person name="Eckrich V."/>
            <person name="Rudrappa D."/>
            <person name="Qiu G."/>
            <person name="Blum P."/>
        </authorList>
    </citation>
    <scope>NUCLEOTIDE SEQUENCE [LARGE SCALE GENOMIC DNA]</scope>
    <source>
        <strain evidence="6 8">SARC-M1</strain>
    </source>
</reference>
<dbReference type="AlphaFoldDB" id="A0A088E5C6"/>
<evidence type="ECO:0000313" key="12">
    <source>
        <dbReference type="Proteomes" id="UP000068832"/>
    </source>
</evidence>
<dbReference type="Proteomes" id="UP000061362">
    <property type="component" value="Chromosome"/>
</dbReference>
<evidence type="ECO:0000313" key="11">
    <source>
        <dbReference type="Proteomes" id="UP000062475"/>
    </source>
</evidence>
<dbReference type="PANTHER" id="PTHR38755:SF1">
    <property type="entry name" value="METHYLENE-TETRAHYDROFOLATE REDUCTASE C-TERMINAL DOMAIN-CONTAINING PROTEIN"/>
    <property type="match status" value="1"/>
</dbReference>
<dbReference type="EMBL" id="CP012173">
    <property type="protein sequence ID" value="AKV76726.1"/>
    <property type="molecule type" value="Genomic_DNA"/>
</dbReference>
<reference evidence="9 10" key="2">
    <citation type="journal article" date="2015" name="Genome Announc.">
        <title>Complete Genome Sequences of Evolved Arsenate-Resistant Metallosphaera sedula Strains.</title>
        <authorList>
            <person name="Ai C."/>
            <person name="McCarthy S."/>
            <person name="Schackwitz W."/>
            <person name="Martin J."/>
            <person name="Lipzen A."/>
            <person name="Blum P."/>
        </authorList>
    </citation>
    <scope>NUCLEOTIDE SEQUENCE [LARGE SCALE GENOMIC DNA]</scope>
    <source>
        <strain evidence="4 10">ARS120-1</strain>
        <strain evidence="5 9">ARS120-2</strain>
        <strain evidence="2 12">ARS50-1</strain>
        <strain evidence="3 11">ARS50-2</strain>
    </source>
</reference>